<name>A0A6J6HQ98_9ZZZZ</name>
<dbReference type="EMBL" id="CAEZUP010000064">
    <property type="protein sequence ID" value="CAB4616022.1"/>
    <property type="molecule type" value="Genomic_DNA"/>
</dbReference>
<dbReference type="SUPFAM" id="SSF109854">
    <property type="entry name" value="DinB/YfiT-like putative metalloenzymes"/>
    <property type="match status" value="1"/>
</dbReference>
<proteinExistence type="predicted"/>
<dbReference type="InterPro" id="IPR034660">
    <property type="entry name" value="DinB/YfiT-like"/>
</dbReference>
<reference evidence="2" key="1">
    <citation type="submission" date="2020-05" db="EMBL/GenBank/DDBJ databases">
        <authorList>
            <person name="Chiriac C."/>
            <person name="Salcher M."/>
            <person name="Ghai R."/>
            <person name="Kavagutti S V."/>
        </authorList>
    </citation>
    <scope>NUCLEOTIDE SEQUENCE</scope>
</reference>
<evidence type="ECO:0000313" key="2">
    <source>
        <dbReference type="EMBL" id="CAB4616022.1"/>
    </source>
</evidence>
<accession>A0A6J6HQ98</accession>
<dbReference type="Gene3D" id="1.20.120.450">
    <property type="entry name" value="dinb family like domain"/>
    <property type="match status" value="1"/>
</dbReference>
<protein>
    <submittedName>
        <fullName evidence="2">Unannotated protein</fullName>
    </submittedName>
</protein>
<dbReference type="AlphaFoldDB" id="A0A6J6HQ98"/>
<feature type="domain" description="DinB-like" evidence="1">
    <location>
        <begin position="17"/>
        <end position="141"/>
    </location>
</feature>
<evidence type="ECO:0000259" key="1">
    <source>
        <dbReference type="Pfam" id="PF12867"/>
    </source>
</evidence>
<sequence>MNLTLDSLQRRMAAMHSLYYQAVESMDLDHVNHFERDGVLPIAFSLFHYTNMEDASFMMITGIDPIWSPAWQERVQMGVDDHGKHRTVDEMTLQKIGDFEEFKLYQREVFDRTEAWLAQLDPAEFTRVIIPHPLPPQIATTYSARVAGPAGITVLDGTECWLYQHGLRHMGEIELARGLVGLGGMTS</sequence>
<organism evidence="2">
    <name type="scientific">freshwater metagenome</name>
    <dbReference type="NCBI Taxonomy" id="449393"/>
    <lineage>
        <taxon>unclassified sequences</taxon>
        <taxon>metagenomes</taxon>
        <taxon>ecological metagenomes</taxon>
    </lineage>
</organism>
<dbReference type="Pfam" id="PF12867">
    <property type="entry name" value="DinB_2"/>
    <property type="match status" value="1"/>
</dbReference>
<dbReference type="InterPro" id="IPR024775">
    <property type="entry name" value="DinB-like"/>
</dbReference>
<gene>
    <name evidence="2" type="ORF">UFOPK1835_01406</name>
</gene>